<reference evidence="1" key="2">
    <citation type="journal article" date="2015" name="Data Brief">
        <title>Shoot transcriptome of the giant reed, Arundo donax.</title>
        <authorList>
            <person name="Barrero R.A."/>
            <person name="Guerrero F.D."/>
            <person name="Moolhuijzen P."/>
            <person name="Goolsby J.A."/>
            <person name="Tidwell J."/>
            <person name="Bellgard S.E."/>
            <person name="Bellgard M.I."/>
        </authorList>
    </citation>
    <scope>NUCLEOTIDE SEQUENCE</scope>
    <source>
        <tissue evidence="1">Shoot tissue taken approximately 20 cm above the soil surface</tissue>
    </source>
</reference>
<dbReference type="AlphaFoldDB" id="A0A0A9TDJ8"/>
<proteinExistence type="predicted"/>
<accession>A0A0A9TDJ8</accession>
<name>A0A0A9TDJ8_ARUDO</name>
<dbReference type="EMBL" id="GBRH01233565">
    <property type="protein sequence ID" value="JAD64330.1"/>
    <property type="molecule type" value="Transcribed_RNA"/>
</dbReference>
<protein>
    <submittedName>
        <fullName evidence="1">Uncharacterized protein</fullName>
    </submittedName>
</protein>
<organism evidence="1">
    <name type="scientific">Arundo donax</name>
    <name type="common">Giant reed</name>
    <name type="synonym">Donax arundinaceus</name>
    <dbReference type="NCBI Taxonomy" id="35708"/>
    <lineage>
        <taxon>Eukaryota</taxon>
        <taxon>Viridiplantae</taxon>
        <taxon>Streptophyta</taxon>
        <taxon>Embryophyta</taxon>
        <taxon>Tracheophyta</taxon>
        <taxon>Spermatophyta</taxon>
        <taxon>Magnoliopsida</taxon>
        <taxon>Liliopsida</taxon>
        <taxon>Poales</taxon>
        <taxon>Poaceae</taxon>
        <taxon>PACMAD clade</taxon>
        <taxon>Arundinoideae</taxon>
        <taxon>Arundineae</taxon>
        <taxon>Arundo</taxon>
    </lineage>
</organism>
<reference evidence="1" key="1">
    <citation type="submission" date="2014-09" db="EMBL/GenBank/DDBJ databases">
        <authorList>
            <person name="Magalhaes I.L.F."/>
            <person name="Oliveira U."/>
            <person name="Santos F.R."/>
            <person name="Vidigal T.H.D.A."/>
            <person name="Brescovit A.D."/>
            <person name="Santos A.J."/>
        </authorList>
    </citation>
    <scope>NUCLEOTIDE SEQUENCE</scope>
    <source>
        <tissue evidence="1">Shoot tissue taken approximately 20 cm above the soil surface</tissue>
    </source>
</reference>
<sequence>MTRRLHLSAVNQDKPRTSRELAQALANQKENILWVFHKYLSQPFSFSFKGS</sequence>
<evidence type="ECO:0000313" key="1">
    <source>
        <dbReference type="EMBL" id="JAD64330.1"/>
    </source>
</evidence>